<feature type="compositionally biased region" description="Polar residues" evidence="1">
    <location>
        <begin position="833"/>
        <end position="842"/>
    </location>
</feature>
<dbReference type="OrthoDB" id="9402762at2759"/>
<dbReference type="GO" id="GO:0006406">
    <property type="term" value="P:mRNA export from nucleus"/>
    <property type="evidence" value="ECO:0007669"/>
    <property type="project" value="TreeGrafter"/>
</dbReference>
<feature type="region of interest" description="Disordered" evidence="1">
    <location>
        <begin position="274"/>
        <end position="342"/>
    </location>
</feature>
<dbReference type="Pfam" id="PF11957">
    <property type="entry name" value="efThoc1"/>
    <property type="match status" value="1"/>
</dbReference>
<evidence type="ECO:0000313" key="2">
    <source>
        <dbReference type="EMBL" id="EGG00202.1"/>
    </source>
</evidence>
<proteinExistence type="predicted"/>
<feature type="region of interest" description="Disordered" evidence="1">
    <location>
        <begin position="380"/>
        <end position="418"/>
    </location>
</feature>
<dbReference type="RefSeq" id="XP_007416605.1">
    <property type="nucleotide sequence ID" value="XM_007416543.1"/>
</dbReference>
<keyword evidence="3" id="KW-1185">Reference proteome</keyword>
<protein>
    <submittedName>
        <fullName evidence="2">Uncharacterized protein</fullName>
    </submittedName>
</protein>
<dbReference type="EMBL" id="GL883150">
    <property type="protein sequence ID" value="EGG00202.1"/>
    <property type="molecule type" value="Genomic_DNA"/>
</dbReference>
<feature type="compositionally biased region" description="Basic and acidic residues" evidence="1">
    <location>
        <begin position="305"/>
        <end position="335"/>
    </location>
</feature>
<dbReference type="eggNOG" id="KOG2491">
    <property type="taxonomic scope" value="Eukaryota"/>
</dbReference>
<dbReference type="Proteomes" id="UP000001072">
    <property type="component" value="Unassembled WGS sequence"/>
</dbReference>
<dbReference type="AlphaFoldDB" id="F4S587"/>
<dbReference type="STRING" id="747676.F4S587"/>
<accession>F4S587</accession>
<sequence length="975" mass="107659">MNIQTTISLPTTPFSQFQSSLKSSLDSYLITIGNQRVDQSSQNPLTTFDPLVVIELSSALNVLWSQLPSLPSTALELQRSIVSSVLTSIVSQTAYPAQHSFSLPVHHQLLHDALDISLVLIEQDRAPADLTLSCIEDILETATVEEAERIFCYLESRVDRLTVGMLPDRGKGLIFLRMQNNLLRRLSKSLHTVFCGRILSFLSSVFPIAEKSGVNLRGAFNTGNVTHFDQDIEKKGVEAVDSQGSETIKSDPVVETNLLKSNETTADAMIIEKSLPASQDKPIPSDEPASTDPKIQTDSTLDGENVEKSFEMKEESPEEVAARSRAKADEQEARAKAKAASKAGKLFTMATPTLLTSDKREFYLRFWALQSLLSNPPELFKGWQPDPNATPATVTPQSNPHTYPSSRPTSLLAPSTSLQRASPVREVEAAPSTANLKRLKEGINKTLDVFGRMTKKEKELGTHSKKPKIDERNLAEVKEHYFFPKFLTKSNLLDLEVADSYFRRQVLTQFLIILKYIRGFSLEERNKRAALPKPNRVSEVPYVYQARDDGWVRKLNGEVWKTLYATPPNGEVFALTIKQILTREQNWIMWKAGSCPSFERPSLGDEMIKAAEANYKRIIAPPMRFPHPVGTPALSKLWSNKVTPESIESMDFSEGVPDLNALHGKIMAQEKQLSALKESLLAQGKSDTDVSNDPQVQAIQERKSSLSWRALRVAQTTHLQLFGKIGLPGSVNKLMTLIEDAKTRSNGINSTRQLATSNQMVSTPTGTVVTDATQITPGTSGIEAESDLLSRTKDGDENSVQLVASSDNHDGQPLLDPFVQPDIVMLDGESIEDTNPVTSKSLPASETEEEEPAPAVPANPDPAPPISIPPPLDLQPQKPQPQPQQQQQPPPPPPPPSQVNVPHHPHVPNGPSRFNNHHHHLSRHQSPATPHSGRLHMPSHRNMQVNPIADSITDIDQVIRRAEARAAPELARSHA</sequence>
<dbReference type="InParanoid" id="F4S587"/>
<gene>
    <name evidence="2" type="ORF">MELLADRAFT_118113</name>
</gene>
<feature type="compositionally biased region" description="Pro residues" evidence="1">
    <location>
        <begin position="854"/>
        <end position="897"/>
    </location>
</feature>
<feature type="compositionally biased region" description="Polar residues" evidence="1">
    <location>
        <begin position="390"/>
        <end position="418"/>
    </location>
</feature>
<dbReference type="InterPro" id="IPR021861">
    <property type="entry name" value="THO_THOC1"/>
</dbReference>
<dbReference type="PANTHER" id="PTHR13265">
    <property type="entry name" value="THO COMPLEX SUBUNIT 1"/>
    <property type="match status" value="1"/>
</dbReference>
<dbReference type="FunCoup" id="F4S587">
    <property type="interactions" value="564"/>
</dbReference>
<dbReference type="PANTHER" id="PTHR13265:SF0">
    <property type="entry name" value="HPR1"/>
    <property type="match status" value="1"/>
</dbReference>
<feature type="region of interest" description="Disordered" evidence="1">
    <location>
        <begin position="828"/>
        <end position="949"/>
    </location>
</feature>
<reference evidence="3" key="1">
    <citation type="journal article" date="2011" name="Proc. Natl. Acad. Sci. U.S.A.">
        <title>Obligate biotrophy features unraveled by the genomic analysis of rust fungi.</title>
        <authorList>
            <person name="Duplessis S."/>
            <person name="Cuomo C.A."/>
            <person name="Lin Y.-C."/>
            <person name="Aerts A."/>
            <person name="Tisserant E."/>
            <person name="Veneault-Fourrey C."/>
            <person name="Joly D.L."/>
            <person name="Hacquard S."/>
            <person name="Amselem J."/>
            <person name="Cantarel B.L."/>
            <person name="Chiu R."/>
            <person name="Coutinho P.M."/>
            <person name="Feau N."/>
            <person name="Field M."/>
            <person name="Frey P."/>
            <person name="Gelhaye E."/>
            <person name="Goldberg J."/>
            <person name="Grabherr M.G."/>
            <person name="Kodira C.D."/>
            <person name="Kohler A."/>
            <person name="Kuees U."/>
            <person name="Lindquist E.A."/>
            <person name="Lucas S.M."/>
            <person name="Mago R."/>
            <person name="Mauceli E."/>
            <person name="Morin E."/>
            <person name="Murat C."/>
            <person name="Pangilinan J.L."/>
            <person name="Park R."/>
            <person name="Pearson M."/>
            <person name="Quesneville H."/>
            <person name="Rouhier N."/>
            <person name="Sakthikumar S."/>
            <person name="Salamov A.A."/>
            <person name="Schmutz J."/>
            <person name="Selles B."/>
            <person name="Shapiro H."/>
            <person name="Tanguay P."/>
            <person name="Tuskan G.A."/>
            <person name="Henrissat B."/>
            <person name="Van de Peer Y."/>
            <person name="Rouze P."/>
            <person name="Ellis J.G."/>
            <person name="Dodds P.N."/>
            <person name="Schein J.E."/>
            <person name="Zhong S."/>
            <person name="Hamelin R.C."/>
            <person name="Grigoriev I.V."/>
            <person name="Szabo L.J."/>
            <person name="Martin F."/>
        </authorList>
    </citation>
    <scope>NUCLEOTIDE SEQUENCE [LARGE SCALE GENOMIC DNA]</scope>
    <source>
        <strain evidence="3">98AG31 / pathotype 3-4-7</strain>
    </source>
</reference>
<evidence type="ECO:0000256" key="1">
    <source>
        <dbReference type="SAM" id="MobiDB-lite"/>
    </source>
</evidence>
<feature type="compositionally biased region" description="Polar residues" evidence="1">
    <location>
        <begin position="293"/>
        <end position="302"/>
    </location>
</feature>
<dbReference type="GeneID" id="18926161"/>
<dbReference type="GO" id="GO:0000445">
    <property type="term" value="C:THO complex part of transcription export complex"/>
    <property type="evidence" value="ECO:0007669"/>
    <property type="project" value="TreeGrafter"/>
</dbReference>
<organism evidence="3">
    <name type="scientific">Melampsora larici-populina (strain 98AG31 / pathotype 3-4-7)</name>
    <name type="common">Poplar leaf rust fungus</name>
    <dbReference type="NCBI Taxonomy" id="747676"/>
    <lineage>
        <taxon>Eukaryota</taxon>
        <taxon>Fungi</taxon>
        <taxon>Dikarya</taxon>
        <taxon>Basidiomycota</taxon>
        <taxon>Pucciniomycotina</taxon>
        <taxon>Pucciniomycetes</taxon>
        <taxon>Pucciniales</taxon>
        <taxon>Melampsoraceae</taxon>
        <taxon>Melampsora</taxon>
    </lineage>
</organism>
<dbReference type="VEuPathDB" id="FungiDB:MELLADRAFT_118113"/>
<evidence type="ECO:0000313" key="3">
    <source>
        <dbReference type="Proteomes" id="UP000001072"/>
    </source>
</evidence>
<name>F4S587_MELLP</name>
<dbReference type="HOGENOM" id="CLU_304629_0_0_1"/>
<dbReference type="KEGG" id="mlr:MELLADRAFT_118113"/>